<comment type="caution">
    <text evidence="1">The sequence shown here is derived from an EMBL/GenBank/DDBJ whole genome shotgun (WGS) entry which is preliminary data.</text>
</comment>
<dbReference type="AlphaFoldDB" id="A0A4Z2D194"/>
<protein>
    <submittedName>
        <fullName evidence="1">Uncharacterized protein</fullName>
    </submittedName>
</protein>
<name>A0A4Z2D194_SCHJA</name>
<reference evidence="1 2" key="1">
    <citation type="submission" date="2019-03" db="EMBL/GenBank/DDBJ databases">
        <title>An improved genome assembly of the fluke Schistosoma japonicum.</title>
        <authorList>
            <person name="Hu W."/>
            <person name="Luo F."/>
            <person name="Yin M."/>
            <person name="Mo X."/>
            <person name="Sun C."/>
            <person name="Wu Q."/>
            <person name="Zhu B."/>
            <person name="Xiang M."/>
            <person name="Wang J."/>
            <person name="Wang Y."/>
            <person name="Zhang T."/>
            <person name="Xu B."/>
            <person name="Zheng H."/>
            <person name="Feng Z."/>
        </authorList>
    </citation>
    <scope>NUCLEOTIDE SEQUENCE [LARGE SCALE GENOMIC DNA]</scope>
    <source>
        <strain evidence="1">HuSjv2</strain>
        <tissue evidence="1">Worms</tissue>
    </source>
</reference>
<proteinExistence type="predicted"/>
<dbReference type="EMBL" id="SKCS01000364">
    <property type="protein sequence ID" value="TNN10271.1"/>
    <property type="molecule type" value="Genomic_DNA"/>
</dbReference>
<evidence type="ECO:0000313" key="1">
    <source>
        <dbReference type="EMBL" id="TNN10271.1"/>
    </source>
</evidence>
<evidence type="ECO:0000313" key="2">
    <source>
        <dbReference type="Proteomes" id="UP000311919"/>
    </source>
</evidence>
<gene>
    <name evidence="1" type="ORF">EWB00_005537</name>
</gene>
<accession>A0A4Z2D194</accession>
<organism evidence="1 2">
    <name type="scientific">Schistosoma japonicum</name>
    <name type="common">Blood fluke</name>
    <dbReference type="NCBI Taxonomy" id="6182"/>
    <lineage>
        <taxon>Eukaryota</taxon>
        <taxon>Metazoa</taxon>
        <taxon>Spiralia</taxon>
        <taxon>Lophotrochozoa</taxon>
        <taxon>Platyhelminthes</taxon>
        <taxon>Trematoda</taxon>
        <taxon>Digenea</taxon>
        <taxon>Strigeidida</taxon>
        <taxon>Schistosomatoidea</taxon>
        <taxon>Schistosomatidae</taxon>
        <taxon>Schistosoma</taxon>
    </lineage>
</organism>
<keyword evidence="2" id="KW-1185">Reference proteome</keyword>
<sequence length="172" mass="19745">MAELRHMEYRKKQSSSTVVLFDHRRPTRVSIFGLDRWPKDCCPKMNCLSNTTVEYNPEPITIETLDVSNICHENAAEALDVFHFSQKHLALIFVLATYSSCAYSHGKTRNIVGLPLHEQLKDGSGNTKSRSQKHDKDLTILYYRLDFLLPKYGDTEECLKLAVVISQEVRNL</sequence>
<dbReference type="Proteomes" id="UP000311919">
    <property type="component" value="Unassembled WGS sequence"/>
</dbReference>